<reference evidence="2 3" key="1">
    <citation type="submission" date="2021-02" db="EMBL/GenBank/DDBJ databases">
        <authorList>
            <person name="Han P."/>
        </authorList>
    </citation>
    <scope>NUCLEOTIDE SEQUENCE [LARGE SCALE GENOMIC DNA]</scope>
    <source>
        <strain evidence="2">Candidatus Nitrospira sp. ZN2</strain>
    </source>
</reference>
<sequence length="84" mass="9700">MLQDNEHHRFNSTPPMPRPLSSGSPYNTQLSPTRAKESSCHEVIRKGRKQSWQLGAALSRVPPRRYFVPVYRAEASESKLTRRH</sequence>
<feature type="compositionally biased region" description="Polar residues" evidence="1">
    <location>
        <begin position="21"/>
        <end position="32"/>
    </location>
</feature>
<feature type="region of interest" description="Disordered" evidence="1">
    <location>
        <begin position="1"/>
        <end position="40"/>
    </location>
</feature>
<evidence type="ECO:0000313" key="3">
    <source>
        <dbReference type="Proteomes" id="UP000675880"/>
    </source>
</evidence>
<keyword evidence="3" id="KW-1185">Reference proteome</keyword>
<name>A0ABM8RG90_9BACT</name>
<dbReference type="Proteomes" id="UP000675880">
    <property type="component" value="Unassembled WGS sequence"/>
</dbReference>
<gene>
    <name evidence="2" type="ORF">NSPZN2_30183</name>
</gene>
<dbReference type="EMBL" id="CAJNBJ010000016">
    <property type="protein sequence ID" value="CAE6751268.1"/>
    <property type="molecule type" value="Genomic_DNA"/>
</dbReference>
<protein>
    <submittedName>
        <fullName evidence="2">Uncharacterized protein</fullName>
    </submittedName>
</protein>
<proteinExistence type="predicted"/>
<organism evidence="2 3">
    <name type="scientific">Nitrospira defluvii</name>
    <dbReference type="NCBI Taxonomy" id="330214"/>
    <lineage>
        <taxon>Bacteria</taxon>
        <taxon>Pseudomonadati</taxon>
        <taxon>Nitrospirota</taxon>
        <taxon>Nitrospiria</taxon>
        <taxon>Nitrospirales</taxon>
        <taxon>Nitrospiraceae</taxon>
        <taxon>Nitrospira</taxon>
    </lineage>
</organism>
<accession>A0ABM8RG90</accession>
<evidence type="ECO:0000313" key="2">
    <source>
        <dbReference type="EMBL" id="CAE6751268.1"/>
    </source>
</evidence>
<evidence type="ECO:0000256" key="1">
    <source>
        <dbReference type="SAM" id="MobiDB-lite"/>
    </source>
</evidence>
<comment type="caution">
    <text evidence="2">The sequence shown here is derived from an EMBL/GenBank/DDBJ whole genome shotgun (WGS) entry which is preliminary data.</text>
</comment>